<accession>A0A7J5UJ14</accession>
<dbReference type="SUPFAM" id="SSF55961">
    <property type="entry name" value="Bet v1-like"/>
    <property type="match status" value="1"/>
</dbReference>
<dbReference type="PANTHER" id="PTHR11092">
    <property type="entry name" value="SUGAR NUCLEOTIDE EPIMERASE RELATED"/>
    <property type="match status" value="1"/>
</dbReference>
<proteinExistence type="inferred from homology"/>
<dbReference type="Gene3D" id="3.40.50.720">
    <property type="entry name" value="NAD(P)-binding Rossmann-like Domain"/>
    <property type="match status" value="1"/>
</dbReference>
<comment type="similarity">
    <text evidence="1">Belongs to the NAD(P)-dependent epimerase/dehydratase family. SDR39U1 subfamily.</text>
</comment>
<dbReference type="CDD" id="cd07820">
    <property type="entry name" value="SRPBCC_3"/>
    <property type="match status" value="1"/>
</dbReference>
<evidence type="ECO:0000259" key="2">
    <source>
        <dbReference type="Pfam" id="PF01370"/>
    </source>
</evidence>
<feature type="domain" description="NAD-dependent epimerase/dehydratase" evidence="2">
    <location>
        <begin position="192"/>
        <end position="406"/>
    </location>
</feature>
<organism evidence="4 5">
    <name type="scientific">Georgenia thermotolerans</name>
    <dbReference type="NCBI Taxonomy" id="527326"/>
    <lineage>
        <taxon>Bacteria</taxon>
        <taxon>Bacillati</taxon>
        <taxon>Actinomycetota</taxon>
        <taxon>Actinomycetes</taxon>
        <taxon>Micrococcales</taxon>
        <taxon>Bogoriellaceae</taxon>
        <taxon>Georgenia</taxon>
    </lineage>
</organism>
<dbReference type="InterPro" id="IPR001509">
    <property type="entry name" value="Epimerase_deHydtase"/>
</dbReference>
<dbReference type="AlphaFoldDB" id="A0A7J5UJ14"/>
<evidence type="ECO:0000313" key="5">
    <source>
        <dbReference type="Proteomes" id="UP000451860"/>
    </source>
</evidence>
<name>A0A7J5UJ14_9MICO</name>
<dbReference type="EMBL" id="WHJE01000181">
    <property type="protein sequence ID" value="KAE8762385.1"/>
    <property type="molecule type" value="Genomic_DNA"/>
</dbReference>
<dbReference type="Gene3D" id="3.30.530.20">
    <property type="match status" value="1"/>
</dbReference>
<reference evidence="4 5" key="1">
    <citation type="submission" date="2019-10" db="EMBL/GenBank/DDBJ databases">
        <title>Georgenia wutianyii sp. nov. and Georgenia yuyongxinii sp. nov. isolated from plateau pika (Ochotona curzoniae) in the Qinghai-Tibet plateau of China.</title>
        <authorList>
            <person name="Tian Z."/>
        </authorList>
    </citation>
    <scope>NUCLEOTIDE SEQUENCE [LARGE SCALE GENOMIC DNA]</scope>
    <source>
        <strain evidence="4 5">DSM 21501</strain>
    </source>
</reference>
<protein>
    <submittedName>
        <fullName evidence="4">TIGR01777 family protein</fullName>
    </submittedName>
</protein>
<dbReference type="SUPFAM" id="SSF51735">
    <property type="entry name" value="NAD(P)-binding Rossmann-fold domains"/>
    <property type="match status" value="1"/>
</dbReference>
<evidence type="ECO:0000313" key="4">
    <source>
        <dbReference type="EMBL" id="KAE8762385.1"/>
    </source>
</evidence>
<evidence type="ECO:0000256" key="1">
    <source>
        <dbReference type="ARBA" id="ARBA00009353"/>
    </source>
</evidence>
<dbReference type="Pfam" id="PF01370">
    <property type="entry name" value="Epimerase"/>
    <property type="match status" value="1"/>
</dbReference>
<dbReference type="InterPro" id="IPR036291">
    <property type="entry name" value="NAD(P)-bd_dom_sf"/>
</dbReference>
<dbReference type="InterPro" id="IPR023393">
    <property type="entry name" value="START-like_dom_sf"/>
</dbReference>
<feature type="domain" description="DUF1731" evidence="3">
    <location>
        <begin position="443"/>
        <end position="491"/>
    </location>
</feature>
<dbReference type="NCBIfam" id="TIGR01777">
    <property type="entry name" value="yfcH"/>
    <property type="match status" value="1"/>
</dbReference>
<dbReference type="Pfam" id="PF08338">
    <property type="entry name" value="DUF1731"/>
    <property type="match status" value="1"/>
</dbReference>
<gene>
    <name evidence="4" type="ORF">GB883_19650</name>
</gene>
<dbReference type="PANTHER" id="PTHR11092:SF0">
    <property type="entry name" value="EPIMERASE FAMILY PROTEIN SDR39U1"/>
    <property type="match status" value="1"/>
</dbReference>
<dbReference type="OrthoDB" id="9801773at2"/>
<evidence type="ECO:0000259" key="3">
    <source>
        <dbReference type="Pfam" id="PF08338"/>
    </source>
</evidence>
<comment type="caution">
    <text evidence="4">The sequence shown here is derived from an EMBL/GenBank/DDBJ whole genome shotgun (WGS) entry which is preliminary data.</text>
</comment>
<keyword evidence="5" id="KW-1185">Reference proteome</keyword>
<dbReference type="InterPro" id="IPR010099">
    <property type="entry name" value="SDR39U1"/>
</dbReference>
<sequence length="493" mass="52537">MAGMAVFERTTVLPYPRAQVYAWFERPGALVRLSPPFGGSVLAEPSDGIRDGSIARLGITAPGLLGATLEAGARAVPWPAAVPARLRRPELDWTARHDRYDPPQMFRDTMVRGPLGHWVHTHRFVDSADGGTIMTDHIDYGVPGEQLLPGRAADAAARAMRPALERIFAYRAAQVHADLDFHAAHAGTPRTIAVAGASGLIGRQLCALLTGGGHRVLRLVRRRAAAPDEIAWDPAAGTLDEEALREVDVVVNLAGRFIGGRFTPEAKAEIRNSRVDGTTLLATALARLAPDGRPRAFLCASGIGYYGPHPHSDDADPAPLSEDAPSGPGFLAEVCRAWEAATAPAADAGVRVVTVRTGLVQTPEEGPLARLLPLFAVGLGGPLDPGQWQSWISVDDIAAVYAYAALDDRLRGPVNAVGPTPVRGREYARTLGRVLHRPAALPVPRFGPRLVVGEEGAAELAYASQRVSSGKLEASGFRFRHPTLEAVLRHVLP</sequence>
<dbReference type="InterPro" id="IPR013549">
    <property type="entry name" value="DUF1731"/>
</dbReference>
<dbReference type="Proteomes" id="UP000451860">
    <property type="component" value="Unassembled WGS sequence"/>
</dbReference>